<organism evidence="1 2">
    <name type="scientific">Cronobacter condimenti 1330</name>
    <dbReference type="NCBI Taxonomy" id="1073999"/>
    <lineage>
        <taxon>Bacteria</taxon>
        <taxon>Pseudomonadati</taxon>
        <taxon>Pseudomonadota</taxon>
        <taxon>Gammaproteobacteria</taxon>
        <taxon>Enterobacterales</taxon>
        <taxon>Enterobacteriaceae</taxon>
        <taxon>Cronobacter</taxon>
    </lineage>
</organism>
<dbReference type="EMBL" id="CAKW01000007">
    <property type="protein sequence ID" value="CCJ70831.1"/>
    <property type="molecule type" value="Genomic_DNA"/>
</dbReference>
<accession>K7ZXB6</accession>
<protein>
    <submittedName>
        <fullName evidence="1">Uncharacterized protein</fullName>
    </submittedName>
</protein>
<evidence type="ECO:0000313" key="2">
    <source>
        <dbReference type="Proteomes" id="UP000009340"/>
    </source>
</evidence>
<dbReference type="AlphaFoldDB" id="K7ZXB6"/>
<comment type="caution">
    <text evidence="1">The sequence shown here is derived from an EMBL/GenBank/DDBJ whole genome shotgun (WGS) entry which is preliminary data.</text>
</comment>
<name>K7ZXB6_9ENTR</name>
<evidence type="ECO:0000313" key="1">
    <source>
        <dbReference type="EMBL" id="CCJ70831.1"/>
    </source>
</evidence>
<sequence length="40" mass="4672">MSFINTLIKKRLAHKSGVMKWMDSITRDLLLAVKQILSKR</sequence>
<gene>
    <name evidence="1" type="ORF">BN137_159</name>
</gene>
<dbReference type="Proteomes" id="UP000009340">
    <property type="component" value="Unassembled WGS sequence"/>
</dbReference>
<reference evidence="1" key="1">
    <citation type="submission" date="2012-07" db="EMBL/GenBank/DDBJ databases">
        <authorList>
            <person name="Cummings C."/>
        </authorList>
    </citation>
    <scope>NUCLEOTIDE SEQUENCE</scope>
    <source>
        <strain evidence="1">1330</strain>
    </source>
</reference>
<proteinExistence type="predicted"/>